<dbReference type="GO" id="GO:0046933">
    <property type="term" value="F:proton-transporting ATP synthase activity, rotational mechanism"/>
    <property type="evidence" value="ECO:0007669"/>
    <property type="project" value="UniProtKB-UniRule"/>
</dbReference>
<comment type="caution">
    <text evidence="6">The sequence shown here is derived from an EMBL/GenBank/DDBJ whole genome shotgun (WGS) entry which is preliminary data.</text>
</comment>
<dbReference type="Pfam" id="PF01991">
    <property type="entry name" value="vATP-synt_E"/>
    <property type="match status" value="1"/>
</dbReference>
<dbReference type="EMBL" id="BOPZ01000019">
    <property type="protein sequence ID" value="GIM29551.1"/>
    <property type="molecule type" value="Genomic_DNA"/>
</dbReference>
<evidence type="ECO:0000313" key="6">
    <source>
        <dbReference type="EMBL" id="GIM29551.1"/>
    </source>
</evidence>
<evidence type="ECO:0000256" key="1">
    <source>
        <dbReference type="ARBA" id="ARBA00005901"/>
    </source>
</evidence>
<sequence length="199" mass="22923">MAGIDNLTGKILEEANIKEKEILTIAKEERDKILQKKIHEAKEIEKETLERAIREAEIRKERILSNAQLQVRNKKLEVKQQIIEKVFNSAVEELCAFSKNDYLNYIKERTLSLDISGDEKLIVNQEIRTLITDNFLIELNSELLKKGKKGIISLSEEVRSFKGGFILEKDGIEINNTFEALVSSIKDELEYEVAKVLFD</sequence>
<dbReference type="Proteomes" id="UP000679179">
    <property type="component" value="Unassembled WGS sequence"/>
</dbReference>
<evidence type="ECO:0000313" key="7">
    <source>
        <dbReference type="Proteomes" id="UP000679179"/>
    </source>
</evidence>
<comment type="function">
    <text evidence="4">Produces ATP from ADP in the presence of a proton gradient across the membrane.</text>
</comment>
<reference evidence="6" key="1">
    <citation type="submission" date="2021-03" db="EMBL/GenBank/DDBJ databases">
        <title>Taxonomic study of Clostridium polyendosporum from meadow-gley soil under rice.</title>
        <authorList>
            <person name="Kobayashi H."/>
            <person name="Tanizawa Y."/>
            <person name="Yagura M."/>
        </authorList>
    </citation>
    <scope>NUCLEOTIDE SEQUENCE</scope>
    <source>
        <strain evidence="6">JCM 30710</strain>
    </source>
</reference>
<keyword evidence="3 4" id="KW-0406">Ion transport</keyword>
<keyword evidence="5" id="KW-0175">Coiled coil</keyword>
<dbReference type="GO" id="GO:0042777">
    <property type="term" value="P:proton motive force-driven plasma membrane ATP synthesis"/>
    <property type="evidence" value="ECO:0007669"/>
    <property type="project" value="UniProtKB-UniRule"/>
</dbReference>
<keyword evidence="4" id="KW-0066">ATP synthesis</keyword>
<dbReference type="SUPFAM" id="SSF160527">
    <property type="entry name" value="V-type ATPase subunit E-like"/>
    <property type="match status" value="1"/>
</dbReference>
<dbReference type="GO" id="GO:0046961">
    <property type="term" value="F:proton-transporting ATPase activity, rotational mechanism"/>
    <property type="evidence" value="ECO:0007669"/>
    <property type="project" value="InterPro"/>
</dbReference>
<dbReference type="InterPro" id="IPR002842">
    <property type="entry name" value="ATPase_V1_Esu"/>
</dbReference>
<organism evidence="6 7">
    <name type="scientific">Clostridium polyendosporum</name>
    <dbReference type="NCBI Taxonomy" id="69208"/>
    <lineage>
        <taxon>Bacteria</taxon>
        <taxon>Bacillati</taxon>
        <taxon>Bacillota</taxon>
        <taxon>Clostridia</taxon>
        <taxon>Eubacteriales</taxon>
        <taxon>Clostridiaceae</taxon>
        <taxon>Clostridium</taxon>
    </lineage>
</organism>
<feature type="coiled-coil region" evidence="5">
    <location>
        <begin position="39"/>
        <end position="66"/>
    </location>
</feature>
<keyword evidence="7" id="KW-1185">Reference proteome</keyword>
<proteinExistence type="inferred from homology"/>
<gene>
    <name evidence="4 6" type="primary">atpE</name>
    <name evidence="6" type="ORF">CPJCM30710_22170</name>
</gene>
<keyword evidence="4" id="KW-0375">Hydrogen ion transport</keyword>
<dbReference type="AlphaFoldDB" id="A0A919VHC9"/>
<dbReference type="GO" id="GO:0033178">
    <property type="term" value="C:proton-transporting two-sector ATPase complex, catalytic domain"/>
    <property type="evidence" value="ECO:0007669"/>
    <property type="project" value="InterPro"/>
</dbReference>
<accession>A0A919VHC9</accession>
<dbReference type="RefSeq" id="WP_212904245.1">
    <property type="nucleotide sequence ID" value="NZ_BOPZ01000019.1"/>
</dbReference>
<comment type="similarity">
    <text evidence="1 4">Belongs to the V-ATPase E subunit family.</text>
</comment>
<evidence type="ECO:0000256" key="4">
    <source>
        <dbReference type="HAMAP-Rule" id="MF_00311"/>
    </source>
</evidence>
<name>A0A919VHC9_9CLOT</name>
<protein>
    <recommendedName>
        <fullName evidence="4">V-type proton ATPase subunit E</fullName>
    </recommendedName>
    <alternativeName>
        <fullName evidence="4">V-ATPase subunit E</fullName>
    </alternativeName>
</protein>
<evidence type="ECO:0000256" key="2">
    <source>
        <dbReference type="ARBA" id="ARBA00022448"/>
    </source>
</evidence>
<keyword evidence="2 4" id="KW-0813">Transport</keyword>
<evidence type="ECO:0000256" key="5">
    <source>
        <dbReference type="SAM" id="Coils"/>
    </source>
</evidence>
<dbReference type="Gene3D" id="1.20.5.620">
    <property type="entry name" value="F1F0 ATP synthase subunit B, membrane domain"/>
    <property type="match status" value="1"/>
</dbReference>
<dbReference type="GO" id="GO:0005524">
    <property type="term" value="F:ATP binding"/>
    <property type="evidence" value="ECO:0007669"/>
    <property type="project" value="UniProtKB-UniRule"/>
</dbReference>
<dbReference type="HAMAP" id="MF_00311">
    <property type="entry name" value="ATP_synth_E_arch"/>
    <property type="match status" value="1"/>
</dbReference>
<evidence type="ECO:0000256" key="3">
    <source>
        <dbReference type="ARBA" id="ARBA00023065"/>
    </source>
</evidence>